<dbReference type="Proteomes" id="UP000005551">
    <property type="component" value="Unassembled WGS sequence"/>
</dbReference>
<gene>
    <name evidence="2" type="ORF">A3SI_17444</name>
</gene>
<evidence type="ECO:0000256" key="1">
    <source>
        <dbReference type="SAM" id="SignalP"/>
    </source>
</evidence>
<keyword evidence="1" id="KW-0732">Signal</keyword>
<name>I5BVV2_9BACT</name>
<comment type="caution">
    <text evidence="2">The sequence shown here is derived from an EMBL/GenBank/DDBJ whole genome shotgun (WGS) entry which is preliminary data.</text>
</comment>
<reference evidence="2 3" key="1">
    <citation type="submission" date="2012-05" db="EMBL/GenBank/DDBJ databases">
        <title>Genome sequence of Nitritalea halalkaliphila LW7.</title>
        <authorList>
            <person name="Jangir P.K."/>
            <person name="Singh A."/>
            <person name="Shivaji S."/>
            <person name="Sharma R."/>
        </authorList>
    </citation>
    <scope>NUCLEOTIDE SEQUENCE [LARGE SCALE GENOMIC DNA]</scope>
    <source>
        <strain evidence="2 3">LW7</strain>
    </source>
</reference>
<dbReference type="RefSeq" id="WP_009056978.1">
    <property type="nucleotide sequence ID" value="NZ_AJYA01000057.1"/>
</dbReference>
<keyword evidence="3" id="KW-1185">Reference proteome</keyword>
<organism evidence="2 3">
    <name type="scientific">Nitritalea halalkaliphila LW7</name>
    <dbReference type="NCBI Taxonomy" id="1189621"/>
    <lineage>
        <taxon>Bacteria</taxon>
        <taxon>Pseudomonadati</taxon>
        <taxon>Bacteroidota</taxon>
        <taxon>Cytophagia</taxon>
        <taxon>Cytophagales</taxon>
        <taxon>Cyclobacteriaceae</taxon>
        <taxon>Nitritalea</taxon>
    </lineage>
</organism>
<dbReference type="AlphaFoldDB" id="I5BVV2"/>
<dbReference type="OrthoDB" id="1493417at2"/>
<dbReference type="EMBL" id="AJYA01000057">
    <property type="protein sequence ID" value="EIM73704.1"/>
    <property type="molecule type" value="Genomic_DNA"/>
</dbReference>
<proteinExistence type="predicted"/>
<dbReference type="STRING" id="1189621.A3SI_17444"/>
<feature type="chain" id="PRO_5003701100" evidence="1">
    <location>
        <begin position="25"/>
        <end position="145"/>
    </location>
</feature>
<protein>
    <submittedName>
        <fullName evidence="2">Uncharacterized protein</fullName>
    </submittedName>
</protein>
<accession>I5BVV2</accession>
<sequence>MKNTLATVLFALLFLAFGQSCIEADDLVTPSVEAPVLLLLSGSQFQADAPVSVQTRVYTLDKTHILDHTRGIDSIPVAGLSLQVFLNPTTQIGTLETDAQGRGTFTSSWSALGLATPRAGTQVRLEFAGQHKGVNFRRYHTVRVQ</sequence>
<dbReference type="PROSITE" id="PS51257">
    <property type="entry name" value="PROKAR_LIPOPROTEIN"/>
    <property type="match status" value="1"/>
</dbReference>
<evidence type="ECO:0000313" key="2">
    <source>
        <dbReference type="EMBL" id="EIM73704.1"/>
    </source>
</evidence>
<evidence type="ECO:0000313" key="3">
    <source>
        <dbReference type="Proteomes" id="UP000005551"/>
    </source>
</evidence>
<feature type="signal peptide" evidence="1">
    <location>
        <begin position="1"/>
        <end position="24"/>
    </location>
</feature>